<gene>
    <name evidence="2" type="ORF">GCM10009640_05940</name>
</gene>
<proteinExistence type="predicted"/>
<feature type="compositionally biased region" description="Basic and acidic residues" evidence="1">
    <location>
        <begin position="18"/>
        <end position="33"/>
    </location>
</feature>
<feature type="compositionally biased region" description="Polar residues" evidence="1">
    <location>
        <begin position="76"/>
        <end position="96"/>
    </location>
</feature>
<evidence type="ECO:0000313" key="2">
    <source>
        <dbReference type="EMBL" id="GAA1419001.1"/>
    </source>
</evidence>
<sequence length="201" mass="21257">MSAPERPDRTRAAPSPRDYARPTRPPLRDRRSGPTDWSTLMTRRTRTIAIMLTAASLALAGCSASTPAEPDDSAAPTVSETTDATSAPATDESSSEPAADAPTSLMAVVGTEDDPEAYEIELTDESGATITTLPAGDYSLTFVDRSTMHNFHMTGPGDVDVRTDVPGSDESTIEITLVEGTYEYVCDPHVSNMSGSVEVTA</sequence>
<evidence type="ECO:0000256" key="1">
    <source>
        <dbReference type="SAM" id="MobiDB-lite"/>
    </source>
</evidence>
<dbReference type="Gene3D" id="2.60.40.420">
    <property type="entry name" value="Cupredoxins - blue copper proteins"/>
    <property type="match status" value="1"/>
</dbReference>
<organism evidence="2 3">
    <name type="scientific">Agrococcus citreus</name>
    <dbReference type="NCBI Taxonomy" id="84643"/>
    <lineage>
        <taxon>Bacteria</taxon>
        <taxon>Bacillati</taxon>
        <taxon>Actinomycetota</taxon>
        <taxon>Actinomycetes</taxon>
        <taxon>Micrococcales</taxon>
        <taxon>Microbacteriaceae</taxon>
        <taxon>Agrococcus</taxon>
    </lineage>
</organism>
<protein>
    <recommendedName>
        <fullName evidence="4">Copper binding protein, plastocyanin/azurin family</fullName>
    </recommendedName>
</protein>
<feature type="region of interest" description="Disordered" evidence="1">
    <location>
        <begin position="1"/>
        <end position="42"/>
    </location>
</feature>
<dbReference type="EMBL" id="BAAAKK010000001">
    <property type="protein sequence ID" value="GAA1419001.1"/>
    <property type="molecule type" value="Genomic_DNA"/>
</dbReference>
<evidence type="ECO:0000313" key="3">
    <source>
        <dbReference type="Proteomes" id="UP001501266"/>
    </source>
</evidence>
<comment type="caution">
    <text evidence="2">The sequence shown here is derived from an EMBL/GenBank/DDBJ whole genome shotgun (WGS) entry which is preliminary data.</text>
</comment>
<accession>A0ABN1YPF3</accession>
<dbReference type="InterPro" id="IPR008972">
    <property type="entry name" value="Cupredoxin"/>
</dbReference>
<feature type="compositionally biased region" description="Basic and acidic residues" evidence="1">
    <location>
        <begin position="1"/>
        <end position="11"/>
    </location>
</feature>
<reference evidence="2 3" key="1">
    <citation type="journal article" date="2019" name="Int. J. Syst. Evol. Microbiol.">
        <title>The Global Catalogue of Microorganisms (GCM) 10K type strain sequencing project: providing services to taxonomists for standard genome sequencing and annotation.</title>
        <authorList>
            <consortium name="The Broad Institute Genomics Platform"/>
            <consortium name="The Broad Institute Genome Sequencing Center for Infectious Disease"/>
            <person name="Wu L."/>
            <person name="Ma J."/>
        </authorList>
    </citation>
    <scope>NUCLEOTIDE SEQUENCE [LARGE SCALE GENOMIC DNA]</scope>
    <source>
        <strain evidence="2 3">JCM 12398</strain>
    </source>
</reference>
<dbReference type="SUPFAM" id="SSF49503">
    <property type="entry name" value="Cupredoxins"/>
    <property type="match status" value="1"/>
</dbReference>
<evidence type="ECO:0008006" key="4">
    <source>
        <dbReference type="Google" id="ProtNLM"/>
    </source>
</evidence>
<keyword evidence="3" id="KW-1185">Reference proteome</keyword>
<feature type="region of interest" description="Disordered" evidence="1">
    <location>
        <begin position="63"/>
        <end position="103"/>
    </location>
</feature>
<dbReference type="Proteomes" id="UP001501266">
    <property type="component" value="Unassembled WGS sequence"/>
</dbReference>
<name>A0ABN1YPF3_9MICO</name>